<evidence type="ECO:0000256" key="1">
    <source>
        <dbReference type="SAM" id="MobiDB-lite"/>
    </source>
</evidence>
<evidence type="ECO:0000313" key="2">
    <source>
        <dbReference type="EMBL" id="VVC45688.1"/>
    </source>
</evidence>
<feature type="compositionally biased region" description="Polar residues" evidence="1">
    <location>
        <begin position="74"/>
        <end position="89"/>
    </location>
</feature>
<proteinExistence type="predicted"/>
<gene>
    <name evidence="2" type="ORF">CINCED_3A004979</name>
</gene>
<organism evidence="2 3">
    <name type="scientific">Cinara cedri</name>
    <dbReference type="NCBI Taxonomy" id="506608"/>
    <lineage>
        <taxon>Eukaryota</taxon>
        <taxon>Metazoa</taxon>
        <taxon>Ecdysozoa</taxon>
        <taxon>Arthropoda</taxon>
        <taxon>Hexapoda</taxon>
        <taxon>Insecta</taxon>
        <taxon>Pterygota</taxon>
        <taxon>Neoptera</taxon>
        <taxon>Paraneoptera</taxon>
        <taxon>Hemiptera</taxon>
        <taxon>Sternorrhyncha</taxon>
        <taxon>Aphidomorpha</taxon>
        <taxon>Aphidoidea</taxon>
        <taxon>Aphididae</taxon>
        <taxon>Lachninae</taxon>
        <taxon>Cinara</taxon>
    </lineage>
</organism>
<protein>
    <submittedName>
        <fullName evidence="2">Uncharacterized protein</fullName>
    </submittedName>
</protein>
<reference evidence="2 3" key="1">
    <citation type="submission" date="2019-08" db="EMBL/GenBank/DDBJ databases">
        <authorList>
            <person name="Alioto T."/>
            <person name="Alioto T."/>
            <person name="Gomez Garrido J."/>
        </authorList>
    </citation>
    <scope>NUCLEOTIDE SEQUENCE [LARGE SCALE GENOMIC DNA]</scope>
</reference>
<dbReference type="Proteomes" id="UP000325440">
    <property type="component" value="Unassembled WGS sequence"/>
</dbReference>
<name>A0A5E4NL43_9HEMI</name>
<feature type="region of interest" description="Disordered" evidence="1">
    <location>
        <begin position="67"/>
        <end position="89"/>
    </location>
</feature>
<dbReference type="AlphaFoldDB" id="A0A5E4NL43"/>
<feature type="non-terminal residue" evidence="2">
    <location>
        <position position="1"/>
    </location>
</feature>
<accession>A0A5E4NL43</accession>
<sequence length="257" mass="28765">EFNSTGECENYYNDSGSIKNYQQSFPTTSLKNTDDKPAICVKEAKVFLTLESHNGLQVFKEFQLTGEGEDNENDSGSIRNSQQSFPTTSLKNTDYKSAVCVKEAKVFLTLESHNGLQNYEEFQLTGEGENNNNDSGPTKNSQQSINLTKLKEAKLFVSLDVQDTDQNEHQIFAKVIPCQITDHKTERAKFMAHNNINAVLNDANTENYDSALRNDSETTLSIQADFQDWSDSMDDSITDSTVALDILNDTNDEIPDV</sequence>
<evidence type="ECO:0000313" key="3">
    <source>
        <dbReference type="Proteomes" id="UP000325440"/>
    </source>
</evidence>
<dbReference type="EMBL" id="CABPRJ010002410">
    <property type="protein sequence ID" value="VVC45688.1"/>
    <property type="molecule type" value="Genomic_DNA"/>
</dbReference>
<keyword evidence="3" id="KW-1185">Reference proteome</keyword>